<comment type="caution">
    <text evidence="5">The sequence shown here is derived from an EMBL/GenBank/DDBJ whole genome shotgun (WGS) entry which is preliminary data.</text>
</comment>
<dbReference type="Pfam" id="PF00505">
    <property type="entry name" value="HMG_box"/>
    <property type="match status" value="1"/>
</dbReference>
<dbReference type="SMART" id="SM00398">
    <property type="entry name" value="HMG"/>
    <property type="match status" value="1"/>
</dbReference>
<evidence type="ECO:0000256" key="3">
    <source>
        <dbReference type="SAM" id="MobiDB-lite"/>
    </source>
</evidence>
<accession>A0A9P6J1F2</accession>
<feature type="compositionally biased region" description="Basic residues" evidence="3">
    <location>
        <begin position="1"/>
        <end position="10"/>
    </location>
</feature>
<dbReference type="Proteomes" id="UP000749646">
    <property type="component" value="Unassembled WGS sequence"/>
</dbReference>
<keyword evidence="1 2" id="KW-0238">DNA-binding</keyword>
<dbReference type="AlphaFoldDB" id="A0A9P6J1F2"/>
<dbReference type="Gene3D" id="1.10.30.10">
    <property type="entry name" value="High mobility group box domain"/>
    <property type="match status" value="1"/>
</dbReference>
<feature type="domain" description="HMG box" evidence="4">
    <location>
        <begin position="28"/>
        <end position="96"/>
    </location>
</feature>
<keyword evidence="6" id="KW-1185">Reference proteome</keyword>
<reference evidence="5" key="1">
    <citation type="journal article" date="2020" name="Fungal Divers.">
        <title>Resolving the Mortierellaceae phylogeny through synthesis of multi-gene phylogenetics and phylogenomics.</title>
        <authorList>
            <person name="Vandepol N."/>
            <person name="Liber J."/>
            <person name="Desiro A."/>
            <person name="Na H."/>
            <person name="Kennedy M."/>
            <person name="Barry K."/>
            <person name="Grigoriev I.V."/>
            <person name="Miller A.N."/>
            <person name="O'Donnell K."/>
            <person name="Stajich J.E."/>
            <person name="Bonito G."/>
        </authorList>
    </citation>
    <scope>NUCLEOTIDE SEQUENCE</scope>
    <source>
        <strain evidence="5">MES-2147</strain>
    </source>
</reference>
<dbReference type="PROSITE" id="PS50118">
    <property type="entry name" value="HMG_BOX_2"/>
    <property type="match status" value="1"/>
</dbReference>
<dbReference type="PANTHER" id="PTHR48112">
    <property type="entry name" value="HIGH MOBILITY GROUP PROTEIN DSP1"/>
    <property type="match status" value="1"/>
</dbReference>
<dbReference type="SUPFAM" id="SSF47095">
    <property type="entry name" value="HMG-box"/>
    <property type="match status" value="1"/>
</dbReference>
<feature type="compositionally biased region" description="Acidic residues" evidence="3">
    <location>
        <begin position="121"/>
        <end position="140"/>
    </location>
</feature>
<dbReference type="GO" id="GO:0003677">
    <property type="term" value="F:DNA binding"/>
    <property type="evidence" value="ECO:0007669"/>
    <property type="project" value="UniProtKB-UniRule"/>
</dbReference>
<dbReference type="InterPro" id="IPR050342">
    <property type="entry name" value="HMGB"/>
</dbReference>
<evidence type="ECO:0000256" key="1">
    <source>
        <dbReference type="ARBA" id="ARBA00023125"/>
    </source>
</evidence>
<evidence type="ECO:0000259" key="4">
    <source>
        <dbReference type="PROSITE" id="PS50118"/>
    </source>
</evidence>
<protein>
    <recommendedName>
        <fullName evidence="4">HMG box domain-containing protein</fullName>
    </recommendedName>
</protein>
<dbReference type="OrthoDB" id="1919336at2759"/>
<gene>
    <name evidence="5" type="ORF">BGZ65_001833</name>
</gene>
<proteinExistence type="predicted"/>
<name>A0A9P6J1F2_9FUNG</name>
<dbReference type="InterPro" id="IPR009071">
    <property type="entry name" value="HMG_box_dom"/>
</dbReference>
<sequence>MPKPVKKQTKVTKPYKAQGTKKKVSSGPKRPLSTFLLFSQEERANVKQQNPNMNGKEVVSELGQRWRALPENDKKRFRETYVKNKAEFEVKTTGDSQASSSHPVAEKAKKAKTKNNKIELEIEEDEVEVEEAEEEEEETE</sequence>
<feature type="compositionally biased region" description="Polar residues" evidence="3">
    <location>
        <begin position="93"/>
        <end position="102"/>
    </location>
</feature>
<feature type="region of interest" description="Disordered" evidence="3">
    <location>
        <begin position="1"/>
        <end position="32"/>
    </location>
</feature>
<evidence type="ECO:0000313" key="5">
    <source>
        <dbReference type="EMBL" id="KAF9957840.1"/>
    </source>
</evidence>
<dbReference type="GO" id="GO:0005634">
    <property type="term" value="C:nucleus"/>
    <property type="evidence" value="ECO:0007669"/>
    <property type="project" value="UniProtKB-UniRule"/>
</dbReference>
<feature type="DNA-binding region" description="HMG box" evidence="2">
    <location>
        <begin position="28"/>
        <end position="96"/>
    </location>
</feature>
<evidence type="ECO:0000313" key="6">
    <source>
        <dbReference type="Proteomes" id="UP000749646"/>
    </source>
</evidence>
<keyword evidence="2" id="KW-0539">Nucleus</keyword>
<dbReference type="CDD" id="cd00084">
    <property type="entry name" value="HMG-box_SF"/>
    <property type="match status" value="1"/>
</dbReference>
<organism evidence="5 6">
    <name type="scientific">Modicella reniformis</name>
    <dbReference type="NCBI Taxonomy" id="1440133"/>
    <lineage>
        <taxon>Eukaryota</taxon>
        <taxon>Fungi</taxon>
        <taxon>Fungi incertae sedis</taxon>
        <taxon>Mucoromycota</taxon>
        <taxon>Mortierellomycotina</taxon>
        <taxon>Mortierellomycetes</taxon>
        <taxon>Mortierellales</taxon>
        <taxon>Mortierellaceae</taxon>
        <taxon>Modicella</taxon>
    </lineage>
</organism>
<evidence type="ECO:0000256" key="2">
    <source>
        <dbReference type="PROSITE-ProRule" id="PRU00267"/>
    </source>
</evidence>
<dbReference type="InterPro" id="IPR036910">
    <property type="entry name" value="HMG_box_dom_sf"/>
</dbReference>
<dbReference type="EMBL" id="JAAAHW010006600">
    <property type="protein sequence ID" value="KAF9957840.1"/>
    <property type="molecule type" value="Genomic_DNA"/>
</dbReference>
<feature type="region of interest" description="Disordered" evidence="3">
    <location>
        <begin position="90"/>
        <end position="140"/>
    </location>
</feature>